<dbReference type="EMBL" id="JAGTJJ010000047">
    <property type="protein sequence ID" value="MDC3987082.1"/>
    <property type="molecule type" value="Genomic_DNA"/>
</dbReference>
<reference evidence="2 3" key="1">
    <citation type="submission" date="2021-04" db="EMBL/GenBank/DDBJ databases">
        <title>Genome analysis of Polyangium sp.</title>
        <authorList>
            <person name="Li Y."/>
            <person name="Wang J."/>
        </authorList>
    </citation>
    <scope>NUCLEOTIDE SEQUENCE [LARGE SCALE GENOMIC DNA]</scope>
    <source>
        <strain evidence="2 3">SDU14</strain>
    </source>
</reference>
<keyword evidence="1" id="KW-1133">Transmembrane helix</keyword>
<dbReference type="Pfam" id="PF03596">
    <property type="entry name" value="Cad"/>
    <property type="match status" value="1"/>
</dbReference>
<evidence type="ECO:0000256" key="1">
    <source>
        <dbReference type="SAM" id="Phobius"/>
    </source>
</evidence>
<keyword evidence="1" id="KW-0812">Transmembrane</keyword>
<feature type="transmembrane region" description="Helical" evidence="1">
    <location>
        <begin position="42"/>
        <end position="63"/>
    </location>
</feature>
<protein>
    <submittedName>
        <fullName evidence="2">Cadmium resistance transporter</fullName>
    </submittedName>
</protein>
<organism evidence="2 3">
    <name type="scientific">Polyangium jinanense</name>
    <dbReference type="NCBI Taxonomy" id="2829994"/>
    <lineage>
        <taxon>Bacteria</taxon>
        <taxon>Pseudomonadati</taxon>
        <taxon>Myxococcota</taxon>
        <taxon>Polyangia</taxon>
        <taxon>Polyangiales</taxon>
        <taxon>Polyangiaceae</taxon>
        <taxon>Polyangium</taxon>
    </lineage>
</organism>
<feature type="transmembrane region" description="Helical" evidence="1">
    <location>
        <begin position="142"/>
        <end position="162"/>
    </location>
</feature>
<name>A0A9X4AYD9_9BACT</name>
<evidence type="ECO:0000313" key="2">
    <source>
        <dbReference type="EMBL" id="MDC3987082.1"/>
    </source>
</evidence>
<keyword evidence="1" id="KW-0472">Membrane</keyword>
<gene>
    <name evidence="2" type="ORF">KEG57_41830</name>
</gene>
<accession>A0A9X4AYD9</accession>
<feature type="transmembrane region" description="Helical" evidence="1">
    <location>
        <begin position="6"/>
        <end position="30"/>
    </location>
</feature>
<feature type="transmembrane region" description="Helical" evidence="1">
    <location>
        <begin position="174"/>
        <end position="196"/>
    </location>
</feature>
<comment type="caution">
    <text evidence="2">The sequence shown here is derived from an EMBL/GenBank/DDBJ whole genome shotgun (WGS) entry which is preliminary data.</text>
</comment>
<sequence length="200" mass="20919">MGDVLSALGVALVVFVSTNVDDLLLLAAFFSDPSFEPRHVVAGQFLGIAALVAVSAACALFALVVPEGFIGLLGLLPLGLGLRGLWALWRGQEDADASEPEPRPGILRSKVLAVAGVTVANGGDNLGVYIPLFSSAPKLIPLYASVFMVMTGVFCAVGHHLVHNALLGHRIQRWGRVALPIVLVALGLMILSRALVLVRG</sequence>
<dbReference type="InterPro" id="IPR004676">
    <property type="entry name" value="Cd-R_transporter"/>
</dbReference>
<keyword evidence="3" id="KW-1185">Reference proteome</keyword>
<feature type="transmembrane region" description="Helical" evidence="1">
    <location>
        <begin position="69"/>
        <end position="89"/>
    </location>
</feature>
<dbReference type="Proteomes" id="UP001151081">
    <property type="component" value="Unassembled WGS sequence"/>
</dbReference>
<evidence type="ECO:0000313" key="3">
    <source>
        <dbReference type="Proteomes" id="UP001151081"/>
    </source>
</evidence>
<dbReference type="AlphaFoldDB" id="A0A9X4AYD9"/>
<proteinExistence type="predicted"/>
<dbReference type="RefSeq" id="WP_272422315.1">
    <property type="nucleotide sequence ID" value="NZ_JAGTJJ010000047.1"/>
</dbReference>